<organism evidence="7 8">
    <name type="scientific">Abyssobacteria bacterium (strain SURF_5)</name>
    <dbReference type="NCBI Taxonomy" id="2093360"/>
    <lineage>
        <taxon>Bacteria</taxon>
        <taxon>Pseudomonadati</taxon>
        <taxon>Candidatus Hydrogenedentota</taxon>
        <taxon>Candidatus Abyssobacteria</taxon>
    </lineage>
</organism>
<dbReference type="GO" id="GO:0046872">
    <property type="term" value="F:metal ion binding"/>
    <property type="evidence" value="ECO:0007669"/>
    <property type="project" value="UniProtKB-KW"/>
</dbReference>
<dbReference type="Gene3D" id="1.10.600.10">
    <property type="entry name" value="Farnesyl Diphosphate Synthase"/>
    <property type="match status" value="1"/>
</dbReference>
<dbReference type="InterPro" id="IPR008949">
    <property type="entry name" value="Isoprenoid_synthase_dom_sf"/>
</dbReference>
<dbReference type="InterPro" id="IPR000092">
    <property type="entry name" value="Polyprenyl_synt"/>
</dbReference>
<comment type="similarity">
    <text evidence="2 6">Belongs to the FPP/GGPP synthase family.</text>
</comment>
<dbReference type="InterPro" id="IPR033749">
    <property type="entry name" value="Polyprenyl_synt_CS"/>
</dbReference>
<evidence type="ECO:0000256" key="5">
    <source>
        <dbReference type="ARBA" id="ARBA00022842"/>
    </source>
</evidence>
<evidence type="ECO:0000313" key="8">
    <source>
        <dbReference type="Proteomes" id="UP000265882"/>
    </source>
</evidence>
<evidence type="ECO:0000256" key="4">
    <source>
        <dbReference type="ARBA" id="ARBA00022723"/>
    </source>
</evidence>
<evidence type="ECO:0000256" key="2">
    <source>
        <dbReference type="ARBA" id="ARBA00006706"/>
    </source>
</evidence>
<keyword evidence="3 6" id="KW-0808">Transferase</keyword>
<dbReference type="CDD" id="cd00685">
    <property type="entry name" value="Trans_IPPS_HT"/>
    <property type="match status" value="1"/>
</dbReference>
<accession>A0A3A4N6Z3</accession>
<gene>
    <name evidence="7" type="ORF">C4520_21610</name>
</gene>
<comment type="caution">
    <text evidence="7">The sequence shown here is derived from an EMBL/GenBank/DDBJ whole genome shotgun (WGS) entry which is preliminary data.</text>
</comment>
<dbReference type="Pfam" id="PF00348">
    <property type="entry name" value="polyprenyl_synt"/>
    <property type="match status" value="1"/>
</dbReference>
<proteinExistence type="inferred from homology"/>
<comment type="cofactor">
    <cofactor evidence="1">
        <name>Mg(2+)</name>
        <dbReference type="ChEBI" id="CHEBI:18420"/>
    </cofactor>
</comment>
<dbReference type="GO" id="GO:0004659">
    <property type="term" value="F:prenyltransferase activity"/>
    <property type="evidence" value="ECO:0007669"/>
    <property type="project" value="InterPro"/>
</dbReference>
<keyword evidence="5" id="KW-0460">Magnesium</keyword>
<dbReference type="SUPFAM" id="SSF48576">
    <property type="entry name" value="Terpenoid synthases"/>
    <property type="match status" value="1"/>
</dbReference>
<evidence type="ECO:0000256" key="3">
    <source>
        <dbReference type="ARBA" id="ARBA00022679"/>
    </source>
</evidence>
<dbReference type="PANTHER" id="PTHR12001">
    <property type="entry name" value="GERANYLGERANYL PYROPHOSPHATE SYNTHASE"/>
    <property type="match status" value="1"/>
</dbReference>
<protein>
    <submittedName>
        <fullName evidence="7">Polyprenyl synthetase family protein</fullName>
    </submittedName>
</protein>
<dbReference type="AlphaFoldDB" id="A0A3A4N6Z3"/>
<dbReference type="PROSITE" id="PS00444">
    <property type="entry name" value="POLYPRENYL_SYNTHASE_2"/>
    <property type="match status" value="1"/>
</dbReference>
<dbReference type="SFLD" id="SFLDS00005">
    <property type="entry name" value="Isoprenoid_Synthase_Type_I"/>
    <property type="match status" value="1"/>
</dbReference>
<evidence type="ECO:0000256" key="6">
    <source>
        <dbReference type="RuleBase" id="RU004466"/>
    </source>
</evidence>
<sequence>MQLSQDVSLSTIYQPISRELEAVRKNLLGHLRDAFSLISGIGFEKTVVEGKQIRPALALLTGMAAGGKNDAFLIDIAVASEMTHFASLIHDDVVDGAKMRRGSESVNARWHDKVAVLLGDYIISQALYVLSDNHNSGIMRTMMTAIKHMSEGELHQITARSEGIISERDYFSIIEHKTSSLMGAVCKMPVQLIGEPAETVDAMHAFGYNFGMAFQIVDDLLDFVAGEEKLGKPILCDIREGKATLPTICLLSRLDKRDGDRIKKILHERRLEEKDKNWLCEIVRTCAADEYCIEVARDFTAQAKRALDVFPDSEYKKSMVDLCDYIVARER</sequence>
<dbReference type="PANTHER" id="PTHR12001:SF69">
    <property type="entry name" value="ALL TRANS-POLYPRENYL-DIPHOSPHATE SYNTHASE PDSS1"/>
    <property type="match status" value="1"/>
</dbReference>
<dbReference type="GO" id="GO:0008299">
    <property type="term" value="P:isoprenoid biosynthetic process"/>
    <property type="evidence" value="ECO:0007669"/>
    <property type="project" value="InterPro"/>
</dbReference>
<reference evidence="7 8" key="1">
    <citation type="journal article" date="2017" name="ISME J.">
        <title>Energy and carbon metabolisms in a deep terrestrial subsurface fluid microbial community.</title>
        <authorList>
            <person name="Momper L."/>
            <person name="Jungbluth S.P."/>
            <person name="Lee M.D."/>
            <person name="Amend J.P."/>
        </authorList>
    </citation>
    <scope>NUCLEOTIDE SEQUENCE [LARGE SCALE GENOMIC DNA]</scope>
    <source>
        <strain evidence="7">SURF_5</strain>
    </source>
</reference>
<dbReference type="Proteomes" id="UP000265882">
    <property type="component" value="Unassembled WGS sequence"/>
</dbReference>
<name>A0A3A4N6Z3_ABYX5</name>
<dbReference type="EMBL" id="QZKU01000144">
    <property type="protein sequence ID" value="RJP14315.1"/>
    <property type="molecule type" value="Genomic_DNA"/>
</dbReference>
<keyword evidence="4" id="KW-0479">Metal-binding</keyword>
<evidence type="ECO:0000313" key="7">
    <source>
        <dbReference type="EMBL" id="RJP14315.1"/>
    </source>
</evidence>
<dbReference type="PROSITE" id="PS00723">
    <property type="entry name" value="POLYPRENYL_SYNTHASE_1"/>
    <property type="match status" value="1"/>
</dbReference>
<evidence type="ECO:0000256" key="1">
    <source>
        <dbReference type="ARBA" id="ARBA00001946"/>
    </source>
</evidence>